<evidence type="ECO:0000259" key="3">
    <source>
        <dbReference type="PROSITE" id="PS50006"/>
    </source>
</evidence>
<gene>
    <name evidence="5" type="ORF">RO3G_15917</name>
</gene>
<dbReference type="PROSITE" id="PS00107">
    <property type="entry name" value="PROTEIN_KINASE_ATP"/>
    <property type="match status" value="1"/>
</dbReference>
<dbReference type="InterPro" id="IPR000253">
    <property type="entry name" value="FHA_dom"/>
</dbReference>
<dbReference type="RefSeq" id="XP_067526602.1">
    <property type="nucleotide sequence ID" value="XM_067670501.1"/>
</dbReference>
<sequence>MKDSSQYSATQQVSETFKPIAPDWESHLEAWAYLQSLTPKYESKYLVKKSEEHERKGYLLGRRSDCDIWYELKSNALSFLTFDIALTKKRLETGANAKAKGIRIFIQDLSSNGTYVNKELVGTNQRRLLRSGDIIQLIMYEHLKDNDIRHSFYRILFPSVYNANICQDDYDIQGFLGRGNFASVFCAKPKKDGKIVAIKIIDKSRLVGRPRLLKSVIDEIVVMMSMQRHVRIEQAEKIGF</sequence>
<protein>
    <recommendedName>
        <fullName evidence="7">Protein kinase domain-containing protein</fullName>
    </recommendedName>
</protein>
<organism evidence="5 6">
    <name type="scientific">Rhizopus delemar (strain RA 99-880 / ATCC MYA-4621 / FGSC 9543 / NRRL 43880)</name>
    <name type="common">Mucormycosis agent</name>
    <name type="synonym">Rhizopus arrhizus var. delemar</name>
    <dbReference type="NCBI Taxonomy" id="246409"/>
    <lineage>
        <taxon>Eukaryota</taxon>
        <taxon>Fungi</taxon>
        <taxon>Fungi incertae sedis</taxon>
        <taxon>Mucoromycota</taxon>
        <taxon>Mucoromycotina</taxon>
        <taxon>Mucoromycetes</taxon>
        <taxon>Mucorales</taxon>
        <taxon>Mucorineae</taxon>
        <taxon>Rhizopodaceae</taxon>
        <taxon>Rhizopus</taxon>
    </lineage>
</organism>
<dbReference type="InterPro" id="IPR017441">
    <property type="entry name" value="Protein_kinase_ATP_BS"/>
</dbReference>
<reference evidence="5 6" key="1">
    <citation type="journal article" date="2009" name="PLoS Genet.">
        <title>Genomic analysis of the basal lineage fungus Rhizopus oryzae reveals a whole-genome duplication.</title>
        <authorList>
            <person name="Ma L.-J."/>
            <person name="Ibrahim A.S."/>
            <person name="Skory C."/>
            <person name="Grabherr M.G."/>
            <person name="Burger G."/>
            <person name="Butler M."/>
            <person name="Elias M."/>
            <person name="Idnurm A."/>
            <person name="Lang B.F."/>
            <person name="Sone T."/>
            <person name="Abe A."/>
            <person name="Calvo S.E."/>
            <person name="Corrochano L.M."/>
            <person name="Engels R."/>
            <person name="Fu J."/>
            <person name="Hansberg W."/>
            <person name="Kim J.-M."/>
            <person name="Kodira C.D."/>
            <person name="Koehrsen M.J."/>
            <person name="Liu B."/>
            <person name="Miranda-Saavedra D."/>
            <person name="O'Leary S."/>
            <person name="Ortiz-Castellanos L."/>
            <person name="Poulter R."/>
            <person name="Rodriguez-Romero J."/>
            <person name="Ruiz-Herrera J."/>
            <person name="Shen Y.-Q."/>
            <person name="Zeng Q."/>
            <person name="Galagan J."/>
            <person name="Birren B.W."/>
            <person name="Cuomo C.A."/>
            <person name="Wickes B.L."/>
        </authorList>
    </citation>
    <scope>NUCLEOTIDE SEQUENCE [LARGE SCALE GENOMIC DNA]</scope>
    <source>
        <strain evidence="6">RA 99-880 / ATCC MYA-4621 / FGSC 9543 / NRRL 43880</strain>
    </source>
</reference>
<proteinExistence type="inferred from homology"/>
<dbReference type="STRING" id="246409.I1CRX6"/>
<comment type="similarity">
    <text evidence="1">Belongs to the protein kinase superfamily. CAMK Ser/Thr protein kinase family. CHEK2 subfamily.</text>
</comment>
<evidence type="ECO:0000313" key="5">
    <source>
        <dbReference type="EMBL" id="EIE91206.1"/>
    </source>
</evidence>
<dbReference type="InterPro" id="IPR000719">
    <property type="entry name" value="Prot_kinase_dom"/>
</dbReference>
<dbReference type="Pfam" id="PF00498">
    <property type="entry name" value="FHA"/>
    <property type="match status" value="1"/>
</dbReference>
<feature type="domain" description="FHA" evidence="3">
    <location>
        <begin position="58"/>
        <end position="121"/>
    </location>
</feature>
<dbReference type="GO" id="GO:0004672">
    <property type="term" value="F:protein kinase activity"/>
    <property type="evidence" value="ECO:0007669"/>
    <property type="project" value="InterPro"/>
</dbReference>
<evidence type="ECO:0000313" key="6">
    <source>
        <dbReference type="Proteomes" id="UP000009138"/>
    </source>
</evidence>
<dbReference type="InterPro" id="IPR008984">
    <property type="entry name" value="SMAD_FHA_dom_sf"/>
</dbReference>
<dbReference type="EMBL" id="CH476749">
    <property type="protein sequence ID" value="EIE91206.1"/>
    <property type="molecule type" value="Genomic_DNA"/>
</dbReference>
<dbReference type="GeneID" id="93622882"/>
<dbReference type="PROSITE" id="PS50011">
    <property type="entry name" value="PROTEIN_KINASE_DOM"/>
    <property type="match status" value="1"/>
</dbReference>
<keyword evidence="2" id="KW-0547">Nucleotide-binding</keyword>
<dbReference type="Gene3D" id="3.30.200.20">
    <property type="entry name" value="Phosphorylase Kinase, domain 1"/>
    <property type="match status" value="1"/>
</dbReference>
<dbReference type="OrthoDB" id="407410at2759"/>
<dbReference type="SUPFAM" id="SSF56112">
    <property type="entry name" value="Protein kinase-like (PK-like)"/>
    <property type="match status" value="1"/>
</dbReference>
<keyword evidence="2" id="KW-0067">ATP-binding</keyword>
<keyword evidence="6" id="KW-1185">Reference proteome</keyword>
<dbReference type="AlphaFoldDB" id="I1CRX6"/>
<name>I1CRX6_RHIO9</name>
<dbReference type="Gene3D" id="2.60.200.20">
    <property type="match status" value="1"/>
</dbReference>
<dbReference type="SUPFAM" id="SSF49879">
    <property type="entry name" value="SMAD/FHA domain"/>
    <property type="match status" value="1"/>
</dbReference>
<evidence type="ECO:0000256" key="1">
    <source>
        <dbReference type="ARBA" id="ARBA00005575"/>
    </source>
</evidence>
<evidence type="ECO:0000256" key="2">
    <source>
        <dbReference type="PROSITE-ProRule" id="PRU10141"/>
    </source>
</evidence>
<dbReference type="PROSITE" id="PS50006">
    <property type="entry name" value="FHA_DOMAIN"/>
    <property type="match status" value="1"/>
</dbReference>
<feature type="binding site" evidence="2">
    <location>
        <position position="199"/>
    </location>
    <ligand>
        <name>ATP</name>
        <dbReference type="ChEBI" id="CHEBI:30616"/>
    </ligand>
</feature>
<dbReference type="VEuPathDB" id="FungiDB:RO3G_15917"/>
<dbReference type="GO" id="GO:0005524">
    <property type="term" value="F:ATP binding"/>
    <property type="evidence" value="ECO:0007669"/>
    <property type="project" value="UniProtKB-UniRule"/>
</dbReference>
<accession>I1CRX6</accession>
<evidence type="ECO:0008006" key="7">
    <source>
        <dbReference type="Google" id="ProtNLM"/>
    </source>
</evidence>
<dbReference type="InParanoid" id="I1CRX6"/>
<dbReference type="Proteomes" id="UP000009138">
    <property type="component" value="Unassembled WGS sequence"/>
</dbReference>
<feature type="domain" description="Protein kinase" evidence="4">
    <location>
        <begin position="170"/>
        <end position="240"/>
    </location>
</feature>
<evidence type="ECO:0000259" key="4">
    <source>
        <dbReference type="PROSITE" id="PS50011"/>
    </source>
</evidence>
<dbReference type="InterPro" id="IPR011009">
    <property type="entry name" value="Kinase-like_dom_sf"/>
</dbReference>